<keyword evidence="2" id="KW-0812">Transmembrane</keyword>
<dbReference type="AlphaFoldDB" id="A0A4R2RPG7"/>
<comment type="similarity">
    <text evidence="1">Belongs to the polysaccharide synthase family.</text>
</comment>
<dbReference type="InterPro" id="IPR051203">
    <property type="entry name" value="Polysaccharide_Synthase-Rel"/>
</dbReference>
<dbReference type="Gene3D" id="3.40.50.720">
    <property type="entry name" value="NAD(P)-binding Rossmann-like Domain"/>
    <property type="match status" value="2"/>
</dbReference>
<dbReference type="SUPFAM" id="SSF51735">
    <property type="entry name" value="NAD(P)-binding Rossmann-fold domains"/>
    <property type="match status" value="1"/>
</dbReference>
<comment type="caution">
    <text evidence="4">The sequence shown here is derived from an EMBL/GenBank/DDBJ whole genome shotgun (WGS) entry which is preliminary data.</text>
</comment>
<organism evidence="4 5">
    <name type="scientific">Rhodovulum bhavnagarense</name>
    <dbReference type="NCBI Taxonomy" id="992286"/>
    <lineage>
        <taxon>Bacteria</taxon>
        <taxon>Pseudomonadati</taxon>
        <taxon>Pseudomonadota</taxon>
        <taxon>Alphaproteobacteria</taxon>
        <taxon>Rhodobacterales</taxon>
        <taxon>Paracoccaceae</taxon>
        <taxon>Rhodovulum</taxon>
    </lineage>
</organism>
<keyword evidence="2" id="KW-0472">Membrane</keyword>
<keyword evidence="5" id="KW-1185">Reference proteome</keyword>
<dbReference type="SUPFAM" id="SSF53335">
    <property type="entry name" value="S-adenosyl-L-methionine-dependent methyltransferases"/>
    <property type="match status" value="1"/>
</dbReference>
<dbReference type="InterPro" id="IPR029063">
    <property type="entry name" value="SAM-dependent_MTases_sf"/>
</dbReference>
<dbReference type="Proteomes" id="UP000295050">
    <property type="component" value="Unassembled WGS sequence"/>
</dbReference>
<feature type="transmembrane region" description="Helical" evidence="2">
    <location>
        <begin position="114"/>
        <end position="139"/>
    </location>
</feature>
<evidence type="ECO:0000256" key="1">
    <source>
        <dbReference type="ARBA" id="ARBA00007430"/>
    </source>
</evidence>
<feature type="domain" description="Polysaccharide biosynthesis protein CapD-like" evidence="3">
    <location>
        <begin position="285"/>
        <end position="578"/>
    </location>
</feature>
<dbReference type="Pfam" id="PF02719">
    <property type="entry name" value="Polysacc_synt_2"/>
    <property type="match status" value="1"/>
</dbReference>
<evidence type="ECO:0000313" key="5">
    <source>
        <dbReference type="Proteomes" id="UP000295050"/>
    </source>
</evidence>
<keyword evidence="2" id="KW-1133">Transmembrane helix</keyword>
<dbReference type="PANTHER" id="PTHR43318">
    <property type="entry name" value="UDP-N-ACETYLGLUCOSAMINE 4,6-DEHYDRATASE"/>
    <property type="match status" value="1"/>
</dbReference>
<dbReference type="CDD" id="cd05237">
    <property type="entry name" value="UDP_invert_4-6DH_SDR_e"/>
    <property type="match status" value="1"/>
</dbReference>
<gene>
    <name evidence="4" type="ORF">EV663_10632</name>
</gene>
<evidence type="ECO:0000259" key="3">
    <source>
        <dbReference type="Pfam" id="PF02719"/>
    </source>
</evidence>
<feature type="transmembrane region" description="Helical" evidence="2">
    <location>
        <begin position="91"/>
        <end position="108"/>
    </location>
</feature>
<name>A0A4R2RPG7_9RHOB</name>
<dbReference type="PANTHER" id="PTHR43318:SF1">
    <property type="entry name" value="POLYSACCHARIDE BIOSYNTHESIS PROTEIN EPSC-RELATED"/>
    <property type="match status" value="1"/>
</dbReference>
<dbReference type="InterPro" id="IPR036291">
    <property type="entry name" value="NAD(P)-bd_dom_sf"/>
</dbReference>
<evidence type="ECO:0000313" key="4">
    <source>
        <dbReference type="EMBL" id="TCP61085.1"/>
    </source>
</evidence>
<reference evidence="4 5" key="1">
    <citation type="submission" date="2019-03" db="EMBL/GenBank/DDBJ databases">
        <title>Genomic Encyclopedia of Type Strains, Phase IV (KMG-IV): sequencing the most valuable type-strain genomes for metagenomic binning, comparative biology and taxonomic classification.</title>
        <authorList>
            <person name="Goeker M."/>
        </authorList>
    </citation>
    <scope>NUCLEOTIDE SEQUENCE [LARGE SCALE GENOMIC DNA]</scope>
    <source>
        <strain evidence="4 5">DSM 24766</strain>
    </source>
</reference>
<dbReference type="EMBL" id="SLXU01000006">
    <property type="protein sequence ID" value="TCP61085.1"/>
    <property type="molecule type" value="Genomic_DNA"/>
</dbReference>
<evidence type="ECO:0000256" key="2">
    <source>
        <dbReference type="SAM" id="Phobius"/>
    </source>
</evidence>
<sequence>MMKSFVKSLSRTQKKLVLLGMDLALVALALLIAAIAQENAFPGGAWFRQAVPVLATLLPSAAAISILLGIPRIQLKAYEISAMSRSAAATLALAAILGLICTLFQPLLRPGGVVVFALAFLVLTVTTRLVLLQALLAIYRDTESHCRVLIYGAGTTGMQLALALKAHNQITAVAFVDDNQVLQGTTVAGLTVHAPKELDRLLGYHSIERVLIAIPSLSPPRQAQIARRIANAGVEVQAVPSFAQLVGAETLTDSLAPVLPSSLLGREQVDSALSGIVNAYTGKNVMISGAGGSIGSELCRQILNCNPARLVLLELSEYALYNIDNELRTLAEGMNCEIVPVLGTVTDRRQVRTALEEYDVQVVLHAAAYKHVPLIEANVVAGLANNVLGTATIAQEAAAHGVERFILVSTDKAVRPVGVMGASKRLAELVVGDTARRCQAEGRGSIFAIVRFGNVLGSSGSVIPLFREQIARGGPVTLTHPDVTRYFMTVNEATQLVLCAGTMAKGGEIYVLDMGKPVKISELARRVIETSGYTVRDAANPHGDIDIAITGLRPGEKLHEQLAVGADLGRTANSKIFIAEEAAVSEFQVARALQSLRKALATGDPDLVRAEAMRWVNINLEQVQDQTKRL</sequence>
<proteinExistence type="inferred from homology"/>
<accession>A0A4R2RPG7</accession>
<dbReference type="InterPro" id="IPR003869">
    <property type="entry name" value="Polysac_CapD-like"/>
</dbReference>
<feature type="transmembrane region" description="Helical" evidence="2">
    <location>
        <begin position="50"/>
        <end position="70"/>
    </location>
</feature>
<protein>
    <submittedName>
        <fullName evidence="4">FlaA1/EpsC-like NDP-sugar epimerase</fullName>
    </submittedName>
</protein>